<accession>A0ACB9AHY1</accession>
<reference evidence="2" key="1">
    <citation type="journal article" date="2022" name="Mol. Ecol. Resour.">
        <title>The genomes of chicory, endive, great burdock and yacon provide insights into Asteraceae palaeo-polyploidization history and plant inulin production.</title>
        <authorList>
            <person name="Fan W."/>
            <person name="Wang S."/>
            <person name="Wang H."/>
            <person name="Wang A."/>
            <person name="Jiang F."/>
            <person name="Liu H."/>
            <person name="Zhao H."/>
            <person name="Xu D."/>
            <person name="Zhang Y."/>
        </authorList>
    </citation>
    <scope>NUCLEOTIDE SEQUENCE [LARGE SCALE GENOMIC DNA]</scope>
    <source>
        <strain evidence="2">cv. Punajuju</strain>
    </source>
</reference>
<name>A0ACB9AHY1_CICIN</name>
<dbReference type="EMBL" id="CM042015">
    <property type="protein sequence ID" value="KAI3709224.1"/>
    <property type="molecule type" value="Genomic_DNA"/>
</dbReference>
<sequence>MSGGTYRIPYHIKEPANTLTLKSHGITHYRLFLHLILHPTSRSASTLPFTPSICSSRKPSHHRLLLQPVSSDHRLLLQPGHRSATRMHLHLLSPPIPPGLMHLFLIASDPSRSDASFSDHLLLRFRP</sequence>
<organism evidence="1 2">
    <name type="scientific">Cichorium intybus</name>
    <name type="common">Chicory</name>
    <dbReference type="NCBI Taxonomy" id="13427"/>
    <lineage>
        <taxon>Eukaryota</taxon>
        <taxon>Viridiplantae</taxon>
        <taxon>Streptophyta</taxon>
        <taxon>Embryophyta</taxon>
        <taxon>Tracheophyta</taxon>
        <taxon>Spermatophyta</taxon>
        <taxon>Magnoliopsida</taxon>
        <taxon>eudicotyledons</taxon>
        <taxon>Gunneridae</taxon>
        <taxon>Pentapetalae</taxon>
        <taxon>asterids</taxon>
        <taxon>campanulids</taxon>
        <taxon>Asterales</taxon>
        <taxon>Asteraceae</taxon>
        <taxon>Cichorioideae</taxon>
        <taxon>Cichorieae</taxon>
        <taxon>Cichoriinae</taxon>
        <taxon>Cichorium</taxon>
    </lineage>
</organism>
<comment type="caution">
    <text evidence="1">The sequence shown here is derived from an EMBL/GenBank/DDBJ whole genome shotgun (WGS) entry which is preliminary data.</text>
</comment>
<evidence type="ECO:0000313" key="2">
    <source>
        <dbReference type="Proteomes" id="UP001055811"/>
    </source>
</evidence>
<dbReference type="Proteomes" id="UP001055811">
    <property type="component" value="Linkage Group LG07"/>
</dbReference>
<proteinExistence type="predicted"/>
<protein>
    <submittedName>
        <fullName evidence="1">Uncharacterized protein</fullName>
    </submittedName>
</protein>
<reference evidence="1 2" key="2">
    <citation type="journal article" date="2022" name="Mol. Ecol. Resour.">
        <title>The genomes of chicory, endive, great burdock and yacon provide insights into Asteraceae paleo-polyploidization history and plant inulin production.</title>
        <authorList>
            <person name="Fan W."/>
            <person name="Wang S."/>
            <person name="Wang H."/>
            <person name="Wang A."/>
            <person name="Jiang F."/>
            <person name="Liu H."/>
            <person name="Zhao H."/>
            <person name="Xu D."/>
            <person name="Zhang Y."/>
        </authorList>
    </citation>
    <scope>NUCLEOTIDE SEQUENCE [LARGE SCALE GENOMIC DNA]</scope>
    <source>
        <strain evidence="2">cv. Punajuju</strain>
        <tissue evidence="1">Leaves</tissue>
    </source>
</reference>
<keyword evidence="2" id="KW-1185">Reference proteome</keyword>
<gene>
    <name evidence="1" type="ORF">L2E82_38983</name>
</gene>
<evidence type="ECO:0000313" key="1">
    <source>
        <dbReference type="EMBL" id="KAI3709224.1"/>
    </source>
</evidence>